<organism evidence="2">
    <name type="scientific">viral metagenome</name>
    <dbReference type="NCBI Taxonomy" id="1070528"/>
    <lineage>
        <taxon>unclassified sequences</taxon>
        <taxon>metagenomes</taxon>
        <taxon>organismal metagenomes</taxon>
    </lineage>
</organism>
<dbReference type="InterPro" id="IPR029044">
    <property type="entry name" value="Nucleotide-diphossugar_trans"/>
</dbReference>
<accession>A0A6C0H505</accession>
<dbReference type="GO" id="GO:0016758">
    <property type="term" value="F:hexosyltransferase activity"/>
    <property type="evidence" value="ECO:0007669"/>
    <property type="project" value="UniProtKB-ARBA"/>
</dbReference>
<dbReference type="SUPFAM" id="SSF53448">
    <property type="entry name" value="Nucleotide-diphospho-sugar transferases"/>
    <property type="match status" value="1"/>
</dbReference>
<dbReference type="CDD" id="cd00761">
    <property type="entry name" value="Glyco_tranf_GTA_type"/>
    <property type="match status" value="1"/>
</dbReference>
<dbReference type="AlphaFoldDB" id="A0A6C0H505"/>
<dbReference type="PANTHER" id="PTHR22916">
    <property type="entry name" value="GLYCOSYLTRANSFERASE"/>
    <property type="match status" value="1"/>
</dbReference>
<name>A0A6C0H505_9ZZZZ</name>
<dbReference type="Gene3D" id="3.90.550.10">
    <property type="entry name" value="Spore Coat Polysaccharide Biosynthesis Protein SpsA, Chain A"/>
    <property type="match status" value="1"/>
</dbReference>
<dbReference type="InterPro" id="IPR001173">
    <property type="entry name" value="Glyco_trans_2-like"/>
</dbReference>
<dbReference type="Pfam" id="PF00535">
    <property type="entry name" value="Glycos_transf_2"/>
    <property type="match status" value="1"/>
</dbReference>
<dbReference type="PANTHER" id="PTHR22916:SF3">
    <property type="entry name" value="UDP-GLCNAC:BETAGAL BETA-1,3-N-ACETYLGLUCOSAMINYLTRANSFERASE-LIKE PROTEIN 1"/>
    <property type="match status" value="1"/>
</dbReference>
<dbReference type="EMBL" id="MN739880">
    <property type="protein sequence ID" value="QHT75642.1"/>
    <property type="molecule type" value="Genomic_DNA"/>
</dbReference>
<reference evidence="2" key="1">
    <citation type="journal article" date="2020" name="Nature">
        <title>Giant virus diversity and host interactions through global metagenomics.</title>
        <authorList>
            <person name="Schulz F."/>
            <person name="Roux S."/>
            <person name="Paez-Espino D."/>
            <person name="Jungbluth S."/>
            <person name="Walsh D.A."/>
            <person name="Denef V.J."/>
            <person name="McMahon K.D."/>
            <person name="Konstantinidis K.T."/>
            <person name="Eloe-Fadrosh E.A."/>
            <person name="Kyrpides N.C."/>
            <person name="Woyke T."/>
        </authorList>
    </citation>
    <scope>NUCLEOTIDE SEQUENCE</scope>
    <source>
        <strain evidence="2">GVMAG-M-3300023179-71</strain>
    </source>
</reference>
<sequence length="305" mass="36790">MQEKLPLVSICTPTFNRRPFIPYLIKCIENQDYPKDKIEWIIIDDGTDKIEDIILISMKIKITYKYFEKKMTLGKKRNIMHEYCRGDIIIYFDDDDYYPPERISHAVNMLLNNPKYLIAGSDIMYLYFREYNKLYKCGPYGENRATAATFAFKKELLDEIKYNDEDVLSEERLFLKNYTIPLLKLDPLKTILVVSHIHNSIDKKLLLKQLPNKHMCEENKINPESFFNNVMEEIKYFYLYQLDMVLIKYEMGEIKNKPDMLEEIEKKMENRYKMILVQKNNEIIKYREQIMGKERLIQELFKKIR</sequence>
<feature type="domain" description="Glycosyltransferase 2-like" evidence="1">
    <location>
        <begin position="9"/>
        <end position="121"/>
    </location>
</feature>
<evidence type="ECO:0000259" key="1">
    <source>
        <dbReference type="Pfam" id="PF00535"/>
    </source>
</evidence>
<proteinExistence type="predicted"/>
<protein>
    <recommendedName>
        <fullName evidence="1">Glycosyltransferase 2-like domain-containing protein</fullName>
    </recommendedName>
</protein>
<evidence type="ECO:0000313" key="2">
    <source>
        <dbReference type="EMBL" id="QHT75642.1"/>
    </source>
</evidence>